<dbReference type="Pfam" id="PF22178">
    <property type="entry name" value="Gp5_trimer_C"/>
    <property type="match status" value="1"/>
</dbReference>
<dbReference type="KEGG" id="scu:SCE1572_52070"/>
<comment type="subcellular location">
    <subcellularLocation>
        <location evidence="1">Secreted</location>
    </subcellularLocation>
</comment>
<dbReference type="SUPFAM" id="SSF69349">
    <property type="entry name" value="Phage fibre proteins"/>
    <property type="match status" value="2"/>
</dbReference>
<protein>
    <submittedName>
        <fullName evidence="6">Uncharacterized protein</fullName>
    </submittedName>
</protein>
<proteinExistence type="inferred from homology"/>
<dbReference type="SUPFAM" id="SSF69279">
    <property type="entry name" value="Phage tail proteins"/>
    <property type="match status" value="2"/>
</dbReference>
<dbReference type="InterPro" id="IPR050708">
    <property type="entry name" value="T6SS_VgrG/RHS"/>
</dbReference>
<evidence type="ECO:0000313" key="6">
    <source>
        <dbReference type="EMBL" id="AGP42302.1"/>
    </source>
</evidence>
<dbReference type="PATRIC" id="fig|1254432.3.peg.11733"/>
<comment type="similarity">
    <text evidence="2">Belongs to the VgrG protein family.</text>
</comment>
<dbReference type="eggNOG" id="COG3501">
    <property type="taxonomic scope" value="Bacteria"/>
</dbReference>
<dbReference type="STRING" id="1254432.SCE1572_52070"/>
<evidence type="ECO:0000256" key="3">
    <source>
        <dbReference type="ARBA" id="ARBA00022525"/>
    </source>
</evidence>
<dbReference type="Gene3D" id="2.40.50.230">
    <property type="entry name" value="Gp5 N-terminal domain"/>
    <property type="match status" value="1"/>
</dbReference>
<dbReference type="Gene3D" id="2.30.110.50">
    <property type="match status" value="1"/>
</dbReference>
<sequence>MELSFEDGETSLSVRRFSVQEAISSLFTVSVWARSRNESLELDSIVGKAAALRVVSGYKWALLGGARYWTGICSYMEQTQAEPTGLSTYYLRIVPRAWLMTQRRGYRVYQHRSIPDIVDELLGEWAITPVWQIDRGKYPKLEYKIQYGESDYAFMSRLLEEAGIAFVFPDNDAKGSQLTLSDKLHSGEPRPAPPIHFVDNPNRASEKEFVTAVRISCEVRPGAHTVRDYDFRNPAFRLFGEARKAPAPEDKYEHYHYDPGAFLVEGGKGGDTPTADDKGVARHDQKYGRDLAERSLLSARADRRSVSFDMNTIDLWPGQIFSIENHPHAELGVDQKLLVTEFSMEGTPDEEWSMSARALFVDPATPYHPQIKTPKPIVHSVQSATVVGPKGQEIHTDEFGRVRVQFPWDREGKHDDRSSCWIRVSQGWAGTGFGTIMTPRIGQEVLVGFLEGDPDQPIIVGRVYNATNQVPYKLPQHRTRSTWKSNSSLGGGGFNEIMFEDLKGKELVYVQAQKDLRKLVKNDETITVGANRQKLVVVNETETTGANRTEVTGANRTEITGANRTTTIGGSSSKQVGGDELERTDGNLTIYIGKNQDIVIKGTKREQIEGDSHLRVKGKRNQRVDGNQSLTVKKSRQEKIGKRHATEAGEEIHLKAGTALVIEAAQDLTLKGPGGFIRIDAGGITIKGNLVKINSGGSPGSGSGASPEEPAEAVEAVIEAPERPVPDNLGITGLGQ</sequence>
<dbReference type="Proteomes" id="UP000014803">
    <property type="component" value="Chromosome"/>
</dbReference>
<dbReference type="HOGENOM" id="CLU_004121_3_0_7"/>
<dbReference type="PANTHER" id="PTHR32305:SF15">
    <property type="entry name" value="PROTEIN RHSA-RELATED"/>
    <property type="match status" value="1"/>
</dbReference>
<feature type="domain" description="Gp5/Type VI secretion system Vgr C-terminal trimerisation" evidence="5">
    <location>
        <begin position="481"/>
        <end position="590"/>
    </location>
</feature>
<evidence type="ECO:0000256" key="1">
    <source>
        <dbReference type="ARBA" id="ARBA00004613"/>
    </source>
</evidence>
<reference evidence="6 7" key="1">
    <citation type="journal article" date="2013" name="Sci. Rep.">
        <title>Extraordinary expansion of a Sorangium cellulosum genome from an alkaline milieu.</title>
        <authorList>
            <person name="Han K."/>
            <person name="Li Z.F."/>
            <person name="Peng R."/>
            <person name="Zhu L.P."/>
            <person name="Zhou T."/>
            <person name="Wang L.G."/>
            <person name="Li S.G."/>
            <person name="Zhang X.B."/>
            <person name="Hu W."/>
            <person name="Wu Z.H."/>
            <person name="Qin N."/>
            <person name="Li Y.Z."/>
        </authorList>
    </citation>
    <scope>NUCLEOTIDE SEQUENCE [LARGE SCALE GENOMIC DNA]</scope>
    <source>
        <strain evidence="6 7">So0157-2</strain>
    </source>
</reference>
<dbReference type="PANTHER" id="PTHR32305">
    <property type="match status" value="1"/>
</dbReference>
<feature type="domain" description="Gp5/Type VI secretion system Vgr protein OB-fold" evidence="4">
    <location>
        <begin position="396"/>
        <end position="464"/>
    </location>
</feature>
<gene>
    <name evidence="6" type="ORF">SCE1572_52070</name>
</gene>
<dbReference type="InterPro" id="IPR006531">
    <property type="entry name" value="Gp5/Vgr_OB"/>
</dbReference>
<keyword evidence="3" id="KW-0964">Secreted</keyword>
<dbReference type="InterPro" id="IPR037026">
    <property type="entry name" value="Vgr_OB-fold_dom_sf"/>
</dbReference>
<dbReference type="NCBIfam" id="TIGR03361">
    <property type="entry name" value="VI_Rhs_Vgr"/>
    <property type="match status" value="1"/>
</dbReference>
<dbReference type="NCBIfam" id="TIGR01646">
    <property type="entry name" value="vgr_GE"/>
    <property type="match status" value="1"/>
</dbReference>
<dbReference type="Gene3D" id="4.10.220.110">
    <property type="match status" value="1"/>
</dbReference>
<name>S4Y9U3_SORCE</name>
<dbReference type="Pfam" id="PF04717">
    <property type="entry name" value="Phage_base_V"/>
    <property type="match status" value="1"/>
</dbReference>
<dbReference type="InterPro" id="IPR006533">
    <property type="entry name" value="T6SS_Vgr_RhsGE"/>
</dbReference>
<dbReference type="EMBL" id="CP003969">
    <property type="protein sequence ID" value="AGP42302.1"/>
    <property type="molecule type" value="Genomic_DNA"/>
</dbReference>
<dbReference type="InterPro" id="IPR054030">
    <property type="entry name" value="Gp5_Vgr_C"/>
</dbReference>
<dbReference type="InterPro" id="IPR017847">
    <property type="entry name" value="T6SS_RhsGE_Vgr_subset"/>
</dbReference>
<dbReference type="SUPFAM" id="SSF69255">
    <property type="entry name" value="gp5 N-terminal domain-like"/>
    <property type="match status" value="1"/>
</dbReference>
<accession>S4Y9U3</accession>
<dbReference type="GO" id="GO:0005576">
    <property type="term" value="C:extracellular region"/>
    <property type="evidence" value="ECO:0007669"/>
    <property type="project" value="UniProtKB-SubCell"/>
</dbReference>
<dbReference type="AlphaFoldDB" id="S4Y9U3"/>
<evidence type="ECO:0000256" key="2">
    <source>
        <dbReference type="ARBA" id="ARBA00005558"/>
    </source>
</evidence>
<evidence type="ECO:0000313" key="7">
    <source>
        <dbReference type="Proteomes" id="UP000014803"/>
    </source>
</evidence>
<dbReference type="Gene3D" id="3.55.50.10">
    <property type="entry name" value="Baseplate protein-like domains"/>
    <property type="match status" value="1"/>
</dbReference>
<organism evidence="6 7">
    <name type="scientific">Sorangium cellulosum So0157-2</name>
    <dbReference type="NCBI Taxonomy" id="1254432"/>
    <lineage>
        <taxon>Bacteria</taxon>
        <taxon>Pseudomonadati</taxon>
        <taxon>Myxococcota</taxon>
        <taxon>Polyangia</taxon>
        <taxon>Polyangiales</taxon>
        <taxon>Polyangiaceae</taxon>
        <taxon>Sorangium</taxon>
    </lineage>
</organism>
<evidence type="ECO:0000259" key="4">
    <source>
        <dbReference type="Pfam" id="PF04717"/>
    </source>
</evidence>
<evidence type="ECO:0000259" key="5">
    <source>
        <dbReference type="Pfam" id="PF22178"/>
    </source>
</evidence>
<dbReference type="Pfam" id="PF05954">
    <property type="entry name" value="Phage_GPD"/>
    <property type="match status" value="1"/>
</dbReference>